<dbReference type="RefSeq" id="WP_270678938.1">
    <property type="nucleotide sequence ID" value="NZ_JAQFWP010000032.1"/>
</dbReference>
<sequence length="159" mass="16052">MASEYRAGPPQGRTEGDDGAAGAGGSADGGAVTLTLPRGFASWLNGSDAIRTPGGDPFHASARRAVAGARARPTGDVDVTCDIGGICVIGEQAYKLAHTPGIPEALLDEALVTLERFHSAMDAWTAKEGMCVDCGGSGRGPDGAPCPQCKGTGRIPTGW</sequence>
<protein>
    <submittedName>
        <fullName evidence="2">Uncharacterized protein</fullName>
    </submittedName>
</protein>
<evidence type="ECO:0000313" key="2">
    <source>
        <dbReference type="EMBL" id="MDA2806299.1"/>
    </source>
</evidence>
<evidence type="ECO:0000256" key="1">
    <source>
        <dbReference type="SAM" id="MobiDB-lite"/>
    </source>
</evidence>
<reference evidence="2" key="1">
    <citation type="submission" date="2023-01" db="EMBL/GenBank/DDBJ databases">
        <title>Draft genome sequence of Nocardiopsis sp. LSu2-4 isolated from halophytes.</title>
        <authorList>
            <person name="Duangmal K."/>
            <person name="Chantavorakit T."/>
        </authorList>
    </citation>
    <scope>NUCLEOTIDE SEQUENCE</scope>
    <source>
        <strain evidence="2">LSu2-4</strain>
    </source>
</reference>
<dbReference type="Proteomes" id="UP001165685">
    <property type="component" value="Unassembled WGS sequence"/>
</dbReference>
<organism evidence="2 3">
    <name type="scientific">Nocardiopsis suaedae</name>
    <dbReference type="NCBI Taxonomy" id="3018444"/>
    <lineage>
        <taxon>Bacteria</taxon>
        <taxon>Bacillati</taxon>
        <taxon>Actinomycetota</taxon>
        <taxon>Actinomycetes</taxon>
        <taxon>Streptosporangiales</taxon>
        <taxon>Nocardiopsidaceae</taxon>
        <taxon>Nocardiopsis</taxon>
    </lineage>
</organism>
<proteinExistence type="predicted"/>
<feature type="compositionally biased region" description="Gly residues" evidence="1">
    <location>
        <begin position="19"/>
        <end position="28"/>
    </location>
</feature>
<keyword evidence="3" id="KW-1185">Reference proteome</keyword>
<comment type="caution">
    <text evidence="2">The sequence shown here is derived from an EMBL/GenBank/DDBJ whole genome shotgun (WGS) entry which is preliminary data.</text>
</comment>
<evidence type="ECO:0000313" key="3">
    <source>
        <dbReference type="Proteomes" id="UP001165685"/>
    </source>
</evidence>
<dbReference type="Gene3D" id="6.20.20.10">
    <property type="match status" value="1"/>
</dbReference>
<gene>
    <name evidence="2" type="ORF">O4U47_17440</name>
</gene>
<accession>A0ABT4TPU7</accession>
<dbReference type="EMBL" id="JAQFWP010000032">
    <property type="protein sequence ID" value="MDA2806299.1"/>
    <property type="molecule type" value="Genomic_DNA"/>
</dbReference>
<feature type="region of interest" description="Disordered" evidence="1">
    <location>
        <begin position="1"/>
        <end position="28"/>
    </location>
</feature>
<name>A0ABT4TPU7_9ACTN</name>